<dbReference type="CDD" id="cd10017">
    <property type="entry name" value="B3_DNA"/>
    <property type="match status" value="2"/>
</dbReference>
<dbReference type="EMBL" id="JAAALK010000285">
    <property type="protein sequence ID" value="KAG8064264.1"/>
    <property type="molecule type" value="Genomic_DNA"/>
</dbReference>
<organism evidence="2 3">
    <name type="scientific">Zizania palustris</name>
    <name type="common">Northern wild rice</name>
    <dbReference type="NCBI Taxonomy" id="103762"/>
    <lineage>
        <taxon>Eukaryota</taxon>
        <taxon>Viridiplantae</taxon>
        <taxon>Streptophyta</taxon>
        <taxon>Embryophyta</taxon>
        <taxon>Tracheophyta</taxon>
        <taxon>Spermatophyta</taxon>
        <taxon>Magnoliopsida</taxon>
        <taxon>Liliopsida</taxon>
        <taxon>Poales</taxon>
        <taxon>Poaceae</taxon>
        <taxon>BOP clade</taxon>
        <taxon>Oryzoideae</taxon>
        <taxon>Oryzeae</taxon>
        <taxon>Zizaniinae</taxon>
        <taxon>Zizania</taxon>
    </lineage>
</organism>
<comment type="caution">
    <text evidence="2">The sequence shown here is derived from an EMBL/GenBank/DDBJ whole genome shotgun (WGS) entry which is preliminary data.</text>
</comment>
<dbReference type="PANTHER" id="PTHR31920:SF135">
    <property type="entry name" value="B3 DOMAIN-CONTAINING PROTEIN OS03G0621600-RELATED"/>
    <property type="match status" value="1"/>
</dbReference>
<reference evidence="2" key="2">
    <citation type="submission" date="2021-02" db="EMBL/GenBank/DDBJ databases">
        <authorList>
            <person name="Kimball J.A."/>
            <person name="Haas M.W."/>
            <person name="Macchietto M."/>
            <person name="Kono T."/>
            <person name="Duquette J."/>
            <person name="Shao M."/>
        </authorList>
    </citation>
    <scope>NUCLEOTIDE SEQUENCE</scope>
    <source>
        <tissue evidence="2">Fresh leaf tissue</tissue>
    </source>
</reference>
<dbReference type="OrthoDB" id="1109907at2759"/>
<accession>A0A8J5VYD7</accession>
<evidence type="ECO:0000313" key="2">
    <source>
        <dbReference type="EMBL" id="KAG8064264.1"/>
    </source>
</evidence>
<dbReference type="InterPro" id="IPR050655">
    <property type="entry name" value="Plant_B3_domain"/>
</dbReference>
<protein>
    <recommendedName>
        <fullName evidence="1">TF-B3 domain-containing protein</fullName>
    </recommendedName>
</protein>
<gene>
    <name evidence="2" type="ORF">GUJ93_ZPchr0004g40053</name>
</gene>
<feature type="domain" description="TF-B3" evidence="1">
    <location>
        <begin position="62"/>
        <end position="118"/>
    </location>
</feature>
<dbReference type="PANTHER" id="PTHR31920">
    <property type="entry name" value="B3 DOMAIN-CONTAINING"/>
    <property type="match status" value="1"/>
</dbReference>
<reference evidence="2" key="1">
    <citation type="journal article" date="2021" name="bioRxiv">
        <title>Whole Genome Assembly and Annotation of Northern Wild Rice, Zizania palustris L., Supports a Whole Genome Duplication in the Zizania Genus.</title>
        <authorList>
            <person name="Haas M."/>
            <person name="Kono T."/>
            <person name="Macchietto M."/>
            <person name="Millas R."/>
            <person name="McGilp L."/>
            <person name="Shao M."/>
            <person name="Duquette J."/>
            <person name="Hirsch C.N."/>
            <person name="Kimball J."/>
        </authorList>
    </citation>
    <scope>NUCLEOTIDE SEQUENCE</scope>
    <source>
        <tissue evidence="2">Fresh leaf tissue</tissue>
    </source>
</reference>
<evidence type="ECO:0000259" key="1">
    <source>
        <dbReference type="PROSITE" id="PS50863"/>
    </source>
</evidence>
<dbReference type="Proteomes" id="UP000729402">
    <property type="component" value="Unassembled WGS sequence"/>
</dbReference>
<dbReference type="PROSITE" id="PS50863">
    <property type="entry name" value="B3"/>
    <property type="match status" value="2"/>
</dbReference>
<dbReference type="GO" id="GO:0003677">
    <property type="term" value="F:DNA binding"/>
    <property type="evidence" value="ECO:0007669"/>
    <property type="project" value="InterPro"/>
</dbReference>
<dbReference type="InterPro" id="IPR003340">
    <property type="entry name" value="B3_DNA-bd"/>
</dbReference>
<dbReference type="SMART" id="SM01019">
    <property type="entry name" value="B3"/>
    <property type="match status" value="2"/>
</dbReference>
<name>A0A8J5VYD7_ZIZPA</name>
<dbReference type="Pfam" id="PF02362">
    <property type="entry name" value="B3"/>
    <property type="match status" value="2"/>
</dbReference>
<keyword evidence="3" id="KW-1185">Reference proteome</keyword>
<sequence>MGSLGVGDCHGVGAAKAMRQLKVMLPSSFRKMRISDELAALLGAGGRNGGGAATARVVSPFGKVWHVEVGRDGDGDGGAFLGLGWSEFAAAHGVDVGWFLMLRHHGGGVLTVKVFDATCCLKEFGAPPSDVTTRSNGARGASHKPQFVRVLLPGSMEKMMIPNKFVQHYITDALLNSQMANILSPVGKFWRIGVEKDQSGVFFTGGWLQFLSFHGIGEGDVLLLRYEGNMVFKINVFGLNGCQKDCKTKDIRIRQYTGNQQEAHPLSGRKCNNNKDRVCDEDSEYQLEKTLSSMKRSSSRMMTSGQGTKRQAISKSIYEIGPDSWIKKEINNTILKRRTIVSTTIPLII</sequence>
<proteinExistence type="predicted"/>
<feature type="domain" description="TF-B3" evidence="1">
    <location>
        <begin position="144"/>
        <end position="240"/>
    </location>
</feature>
<dbReference type="AlphaFoldDB" id="A0A8J5VYD7"/>
<evidence type="ECO:0000313" key="3">
    <source>
        <dbReference type="Proteomes" id="UP000729402"/>
    </source>
</evidence>